<evidence type="ECO:0000313" key="3">
    <source>
        <dbReference type="EMBL" id="CAA9365566.1"/>
    </source>
</evidence>
<dbReference type="EMBL" id="CADCUJ010000112">
    <property type="protein sequence ID" value="CAA9365566.1"/>
    <property type="molecule type" value="Genomic_DNA"/>
</dbReference>
<dbReference type="InterPro" id="IPR001466">
    <property type="entry name" value="Beta-lactam-related"/>
</dbReference>
<feature type="domain" description="Beta-lactamase-related" evidence="1">
    <location>
        <begin position="13"/>
        <end position="329"/>
    </location>
</feature>
<gene>
    <name evidence="3" type="ORF">AVDCRST_MAG72-2685</name>
</gene>
<dbReference type="Gene3D" id="3.40.710.10">
    <property type="entry name" value="DD-peptidase/beta-lactamase superfamily"/>
    <property type="match status" value="1"/>
</dbReference>
<name>A0A6J4MVE0_9ACTN</name>
<protein>
    <submittedName>
        <fullName evidence="3">Beta-lactamase class C-like and penicillin binding proteins (PBPs) superfamily</fullName>
    </submittedName>
</protein>
<sequence length="445" mass="48699">MSQIGERTGRQLRHLVLERQRRHRVPGIHGSVVRDGAPLWQGGVGCADVGAPESPPDADSQFLIASITKTFTAVLVMALRDEGKLALDDSVEKFVPESGHTALSLRQMLAHVSGMQREPVGDSWEQLEFPDREALVRGFGEAERVLRPHHLWHYSNLAYAMLGEVVSRVEGRPWAECLQARVLSPLGMSRTTVGLASGAVSGYYVTPYSDVPVPEPVVDQRAMAPCGALASTPDDMGRWAAFLADPVEEVLHPDTLDEMCQPQILADLDRWQLAWGLGLMLLRRGERIFVGHTGGMPGHVSGLFTHRPSGTGAVALMNSTSSPDPAALAVDLVECVLDQDPADPEPWQPGRQVPAELRGIIGHWYSEGSPYAFSVREGHLEARATDAPEHQPPSVFAPVGENLYRTVSGRETGELLRITRDERGEVVKMNWASYRVTREPLGFGQ</sequence>
<dbReference type="SUPFAM" id="SSF56601">
    <property type="entry name" value="beta-lactamase/transpeptidase-like"/>
    <property type="match status" value="1"/>
</dbReference>
<reference evidence="3" key="1">
    <citation type="submission" date="2020-02" db="EMBL/GenBank/DDBJ databases">
        <authorList>
            <person name="Meier V. D."/>
        </authorList>
    </citation>
    <scope>NUCLEOTIDE SEQUENCE</scope>
    <source>
        <strain evidence="3">AVDCRST_MAG72</strain>
    </source>
</reference>
<dbReference type="InterPro" id="IPR012338">
    <property type="entry name" value="Beta-lactam/transpept-like"/>
</dbReference>
<accession>A0A6J4MVE0</accession>
<evidence type="ECO:0000259" key="1">
    <source>
        <dbReference type="Pfam" id="PF00144"/>
    </source>
</evidence>
<dbReference type="Pfam" id="PF00144">
    <property type="entry name" value="Beta-lactamase"/>
    <property type="match status" value="1"/>
</dbReference>
<organism evidence="3">
    <name type="scientific">uncultured Nocardioidaceae bacterium</name>
    <dbReference type="NCBI Taxonomy" id="253824"/>
    <lineage>
        <taxon>Bacteria</taxon>
        <taxon>Bacillati</taxon>
        <taxon>Actinomycetota</taxon>
        <taxon>Actinomycetes</taxon>
        <taxon>Propionibacteriales</taxon>
        <taxon>Nocardioidaceae</taxon>
        <taxon>environmental samples</taxon>
    </lineage>
</organism>
<feature type="domain" description="DUF7586" evidence="2">
    <location>
        <begin position="353"/>
        <end position="438"/>
    </location>
</feature>
<dbReference type="InterPro" id="IPR050491">
    <property type="entry name" value="AmpC-like"/>
</dbReference>
<dbReference type="AlphaFoldDB" id="A0A6J4MVE0"/>
<dbReference type="Pfam" id="PF24491">
    <property type="entry name" value="DUF7586"/>
    <property type="match status" value="1"/>
</dbReference>
<dbReference type="PANTHER" id="PTHR46825">
    <property type="entry name" value="D-ALANYL-D-ALANINE-CARBOXYPEPTIDASE/ENDOPEPTIDASE AMPH"/>
    <property type="match status" value="1"/>
</dbReference>
<dbReference type="PANTHER" id="PTHR46825:SF7">
    <property type="entry name" value="D-ALANYL-D-ALANINE CARBOXYPEPTIDASE"/>
    <property type="match status" value="1"/>
</dbReference>
<dbReference type="InterPro" id="IPR056008">
    <property type="entry name" value="DUF7586"/>
</dbReference>
<evidence type="ECO:0000259" key="2">
    <source>
        <dbReference type="Pfam" id="PF24491"/>
    </source>
</evidence>
<proteinExistence type="predicted"/>